<dbReference type="GO" id="GO:0015031">
    <property type="term" value="P:protein transport"/>
    <property type="evidence" value="ECO:0007669"/>
    <property type="project" value="InterPro"/>
</dbReference>
<feature type="compositionally biased region" description="Low complexity" evidence="2">
    <location>
        <begin position="974"/>
        <end position="983"/>
    </location>
</feature>
<reference evidence="4 5" key="1">
    <citation type="journal article" date="2019" name="Nat. Ecol. Evol.">
        <title>Megaphylogeny resolves global patterns of mushroom evolution.</title>
        <authorList>
            <person name="Varga T."/>
            <person name="Krizsan K."/>
            <person name="Foldi C."/>
            <person name="Dima B."/>
            <person name="Sanchez-Garcia M."/>
            <person name="Sanchez-Ramirez S."/>
            <person name="Szollosi G.J."/>
            <person name="Szarkandi J.G."/>
            <person name="Papp V."/>
            <person name="Albert L."/>
            <person name="Andreopoulos W."/>
            <person name="Angelini C."/>
            <person name="Antonin V."/>
            <person name="Barry K.W."/>
            <person name="Bougher N.L."/>
            <person name="Buchanan P."/>
            <person name="Buyck B."/>
            <person name="Bense V."/>
            <person name="Catcheside P."/>
            <person name="Chovatia M."/>
            <person name="Cooper J."/>
            <person name="Damon W."/>
            <person name="Desjardin D."/>
            <person name="Finy P."/>
            <person name="Geml J."/>
            <person name="Haridas S."/>
            <person name="Hughes K."/>
            <person name="Justo A."/>
            <person name="Karasinski D."/>
            <person name="Kautmanova I."/>
            <person name="Kiss B."/>
            <person name="Kocsube S."/>
            <person name="Kotiranta H."/>
            <person name="LaButti K.M."/>
            <person name="Lechner B.E."/>
            <person name="Liimatainen K."/>
            <person name="Lipzen A."/>
            <person name="Lukacs Z."/>
            <person name="Mihaltcheva S."/>
            <person name="Morgado L.N."/>
            <person name="Niskanen T."/>
            <person name="Noordeloos M.E."/>
            <person name="Ohm R.A."/>
            <person name="Ortiz-Santana B."/>
            <person name="Ovrebo C."/>
            <person name="Racz N."/>
            <person name="Riley R."/>
            <person name="Savchenko A."/>
            <person name="Shiryaev A."/>
            <person name="Soop K."/>
            <person name="Spirin V."/>
            <person name="Szebenyi C."/>
            <person name="Tomsovsky M."/>
            <person name="Tulloss R.E."/>
            <person name="Uehling J."/>
            <person name="Grigoriev I.V."/>
            <person name="Vagvolgyi C."/>
            <person name="Papp T."/>
            <person name="Martin F.M."/>
            <person name="Miettinen O."/>
            <person name="Hibbett D.S."/>
            <person name="Nagy L.G."/>
        </authorList>
    </citation>
    <scope>NUCLEOTIDE SEQUENCE [LARGE SCALE GENOMIC DNA]</scope>
    <source>
        <strain evidence="4 5">CBS 962.96</strain>
    </source>
</reference>
<feature type="compositionally biased region" description="Pro residues" evidence="2">
    <location>
        <begin position="700"/>
        <end position="717"/>
    </location>
</feature>
<dbReference type="Pfam" id="PF03398">
    <property type="entry name" value="Ist1"/>
    <property type="match status" value="1"/>
</dbReference>
<organism evidence="4 5">
    <name type="scientific">Dendrothele bispora (strain CBS 962.96)</name>
    <dbReference type="NCBI Taxonomy" id="1314807"/>
    <lineage>
        <taxon>Eukaryota</taxon>
        <taxon>Fungi</taxon>
        <taxon>Dikarya</taxon>
        <taxon>Basidiomycota</taxon>
        <taxon>Agaricomycotina</taxon>
        <taxon>Agaricomycetes</taxon>
        <taxon>Agaricomycetidae</taxon>
        <taxon>Agaricales</taxon>
        <taxon>Agaricales incertae sedis</taxon>
        <taxon>Dendrothele</taxon>
    </lineage>
</organism>
<dbReference type="PANTHER" id="PTHR12161">
    <property type="entry name" value="IST1 FAMILY MEMBER"/>
    <property type="match status" value="1"/>
</dbReference>
<dbReference type="PANTHER" id="PTHR12161:SF5">
    <property type="entry name" value="IST1 HOMOLOG"/>
    <property type="match status" value="1"/>
</dbReference>
<protein>
    <recommendedName>
        <fullName evidence="3">Rab-GAP TBC domain-containing protein</fullName>
    </recommendedName>
</protein>
<feature type="compositionally biased region" description="Basic and acidic residues" evidence="2">
    <location>
        <begin position="1153"/>
        <end position="1183"/>
    </location>
</feature>
<proteinExistence type="inferred from homology"/>
<feature type="region of interest" description="Disordered" evidence="2">
    <location>
        <begin position="773"/>
        <end position="817"/>
    </location>
</feature>
<dbReference type="InterPro" id="IPR005061">
    <property type="entry name" value="Ist1"/>
</dbReference>
<feature type="compositionally biased region" description="Basic residues" evidence="2">
    <location>
        <begin position="1090"/>
        <end position="1101"/>
    </location>
</feature>
<dbReference type="InterPro" id="IPR042277">
    <property type="entry name" value="IST1-like"/>
</dbReference>
<dbReference type="SUPFAM" id="SSF47923">
    <property type="entry name" value="Ypt/Rab-GAP domain of gyp1p"/>
    <property type="match status" value="2"/>
</dbReference>
<dbReference type="Gene3D" id="1.20.1260.60">
    <property type="entry name" value="Vacuolar protein sorting-associated protein Ist1"/>
    <property type="match status" value="1"/>
</dbReference>
<dbReference type="InterPro" id="IPR035969">
    <property type="entry name" value="Rab-GAP_TBC_sf"/>
</dbReference>
<feature type="compositionally biased region" description="Polar residues" evidence="2">
    <location>
        <begin position="991"/>
        <end position="1009"/>
    </location>
</feature>
<feature type="compositionally biased region" description="Low complexity" evidence="2">
    <location>
        <begin position="646"/>
        <end position="655"/>
    </location>
</feature>
<name>A0A4S8LRR6_DENBC</name>
<feature type="compositionally biased region" description="Polar residues" evidence="2">
    <location>
        <begin position="672"/>
        <end position="684"/>
    </location>
</feature>
<feature type="compositionally biased region" description="Acidic residues" evidence="2">
    <location>
        <begin position="656"/>
        <end position="670"/>
    </location>
</feature>
<evidence type="ECO:0000256" key="2">
    <source>
        <dbReference type="SAM" id="MobiDB-lite"/>
    </source>
</evidence>
<evidence type="ECO:0000313" key="4">
    <source>
        <dbReference type="EMBL" id="THU92192.1"/>
    </source>
</evidence>
<feature type="region of interest" description="Disordered" evidence="2">
    <location>
        <begin position="861"/>
        <end position="1224"/>
    </location>
</feature>
<dbReference type="EMBL" id="ML179286">
    <property type="protein sequence ID" value="THU92192.1"/>
    <property type="molecule type" value="Genomic_DNA"/>
</dbReference>
<dbReference type="PROSITE" id="PS50086">
    <property type="entry name" value="TBC_RABGAP"/>
    <property type="match status" value="1"/>
</dbReference>
<dbReference type="Pfam" id="PF00566">
    <property type="entry name" value="RabGAP-TBC"/>
    <property type="match status" value="1"/>
</dbReference>
<dbReference type="InterPro" id="IPR000195">
    <property type="entry name" value="Rab-GAP-TBC_dom"/>
</dbReference>
<dbReference type="OrthoDB" id="29853at2759"/>
<accession>A0A4S8LRR6</accession>
<dbReference type="Proteomes" id="UP000297245">
    <property type="component" value="Unassembled WGS sequence"/>
</dbReference>
<sequence length="1224" mass="134858">MTTPQWDASFVKAQIRLASQKLGQLQDKNDSKSNITRRDISTLLQQGDVGLARIKAQNLIQEDAFGDLLEMLEMQLGILLERFNEVEQGSSPSPTVVEAAMCIIFSAPRINSKELLSVRDLLCQKLGSDFARSAATISDEYVSPRALRTLSIATPTAAQLDAYLSRIAKVYGVAWAPEPRRQDILNSLSEILDPDSAPTVDIASLRRLCARGIPDEPAWLRPRIWKIFLGTLPVLKRSWQGDTSQQRNSYYDLVRRLLKPFTDLPAPTTPPSSLDATLLKVAKQFASIPPSLFDELEIEPESSSACPLDSNSLETVRITYADALDVRLKQLQNKDTPAVPDIRLEQEESRPIPDVFVTSESFPSSSKPASTLLVSPRAHAGTHDKHTSALLRLLFVHSSINPGNLSPHIPALLIPLYTILHREVEPDDLAHIEADCFWLFEAMVGEFSELEDEEGGNVWMMRFGERLAWADRDLSENLLAKGLDPALPHYSYRWLAPLLIHTLPISSVIVIWDALFSRPMRQKGNPKLEYLVDICTAMLLRARSTLLRLGKAGPKSPSLWSEDIDSVPPPSPIRAWELGDAFMEGMSLLQHYPIDAAGGVDRILQTASDLRHKREQEAKNSPHVNNLSVGARLRETMWKGFTNQISPERSPTSSDTSDDETSPDDGDDTETQVVTSPGLTSRLATTVWRGITNQSSMEAPPSPLSPARSPSPQPDSPLPSTVSDGGVSPDSNSSNQSTGLWGYAEKLKDSDTAASLAKLSSNWRAKAMMTSWGMGAKSNSPQSHRKVVSEGVRRGSLPELRRPEYSPPPRPAFFRPPRDTMIFSPDQALVQPDIASPELSPQSDSGILRKTMNLQASLAALTKSEAPRTPKSGPRPLLLNSSSLMTTRDQRGSVSEASTPNRAEHSRQWSEVMQAKRHALHRDSQSSVSSLSPSDALGRGHRSDRESDSTPQSRKIPLNRRSVSPMAPHHRTLSSRQLSYSSSERGLLSPGSISQTEFSNGGFPSSSTRTEPDSPLAPKTPISSKHNSAEVRITEGDNSQDSSALAAGNMSPLEPPKKLTRKKTPPRLAYRPGDTSDSSAPEMPSISPRLRTKRHPPRPAHLRVQEVNNSHIAVEQDDSLAVDWPREESELINTPRASEFDSEALSSPSPPAADRKVSVDRPRKLSSDTIEPRTRKTSGDSRTRKTSFNGKRRNRESRAEDGDDEGYDELLSAYESEEGSKSFH</sequence>
<dbReference type="AlphaFoldDB" id="A0A4S8LRR6"/>
<evidence type="ECO:0000313" key="5">
    <source>
        <dbReference type="Proteomes" id="UP000297245"/>
    </source>
</evidence>
<keyword evidence="5" id="KW-1185">Reference proteome</keyword>
<feature type="region of interest" description="Disordered" evidence="2">
    <location>
        <begin position="641"/>
        <end position="739"/>
    </location>
</feature>
<comment type="similarity">
    <text evidence="1">Belongs to the IST1 family.</text>
</comment>
<evidence type="ECO:0000256" key="1">
    <source>
        <dbReference type="ARBA" id="ARBA00005536"/>
    </source>
</evidence>
<feature type="domain" description="Rab-GAP TBC" evidence="3">
    <location>
        <begin position="215"/>
        <end position="519"/>
    </location>
</feature>
<feature type="compositionally biased region" description="Low complexity" evidence="2">
    <location>
        <begin position="925"/>
        <end position="934"/>
    </location>
</feature>
<feature type="compositionally biased region" description="Polar residues" evidence="2">
    <location>
        <begin position="729"/>
        <end position="739"/>
    </location>
</feature>
<evidence type="ECO:0000259" key="3">
    <source>
        <dbReference type="PROSITE" id="PS50086"/>
    </source>
</evidence>
<gene>
    <name evidence="4" type="ORF">K435DRAFT_215608</name>
</gene>
<feature type="compositionally biased region" description="Polar residues" evidence="2">
    <location>
        <begin position="879"/>
        <end position="901"/>
    </location>
</feature>
<dbReference type="Gene3D" id="1.10.472.80">
    <property type="entry name" value="Ypt/Rab-GAP domain of gyp1p, domain 3"/>
    <property type="match status" value="1"/>
</dbReference>